<keyword evidence="4" id="KW-1185">Reference proteome</keyword>
<feature type="region of interest" description="Disordered" evidence="2">
    <location>
        <begin position="341"/>
        <end position="391"/>
    </location>
</feature>
<dbReference type="EMBL" id="JANBUW010000269">
    <property type="protein sequence ID" value="KAJ2847738.1"/>
    <property type="molecule type" value="Genomic_DNA"/>
</dbReference>
<evidence type="ECO:0000313" key="3">
    <source>
        <dbReference type="EMBL" id="KAJ2847738.1"/>
    </source>
</evidence>
<keyword evidence="1" id="KW-0175">Coiled coil</keyword>
<feature type="coiled-coil region" evidence="1">
    <location>
        <begin position="223"/>
        <end position="322"/>
    </location>
</feature>
<protein>
    <submittedName>
        <fullName evidence="3">Uncharacterized protein</fullName>
    </submittedName>
</protein>
<name>A0A9W8I4Y1_9FUNG</name>
<evidence type="ECO:0000256" key="1">
    <source>
        <dbReference type="SAM" id="Coils"/>
    </source>
</evidence>
<gene>
    <name evidence="3" type="ORF">IWW36_003697</name>
</gene>
<comment type="caution">
    <text evidence="3">The sequence shown here is derived from an EMBL/GenBank/DDBJ whole genome shotgun (WGS) entry which is preliminary data.</text>
</comment>
<dbReference type="OrthoDB" id="5591566at2759"/>
<proteinExistence type="predicted"/>
<organism evidence="3 4">
    <name type="scientific">Coemansia brasiliensis</name>
    <dbReference type="NCBI Taxonomy" id="2650707"/>
    <lineage>
        <taxon>Eukaryota</taxon>
        <taxon>Fungi</taxon>
        <taxon>Fungi incertae sedis</taxon>
        <taxon>Zoopagomycota</taxon>
        <taxon>Kickxellomycotina</taxon>
        <taxon>Kickxellomycetes</taxon>
        <taxon>Kickxellales</taxon>
        <taxon>Kickxellaceae</taxon>
        <taxon>Coemansia</taxon>
    </lineage>
</organism>
<feature type="region of interest" description="Disordered" evidence="2">
    <location>
        <begin position="403"/>
        <end position="422"/>
    </location>
</feature>
<evidence type="ECO:0000313" key="4">
    <source>
        <dbReference type="Proteomes" id="UP001139887"/>
    </source>
</evidence>
<accession>A0A9W8I4Y1</accession>
<evidence type="ECO:0000256" key="2">
    <source>
        <dbReference type="SAM" id="MobiDB-lite"/>
    </source>
</evidence>
<dbReference type="AlphaFoldDB" id="A0A9W8I4Y1"/>
<dbReference type="Proteomes" id="UP001139887">
    <property type="component" value="Unassembled WGS sequence"/>
</dbReference>
<sequence>MSVIAGAEVNAATKLLDEQQRESDGYDSDANYTLSGVDFDEWMQEHGVLDCEQDEYMDGEYYSDSDNNEVDPADIKEAWQNACKEWQGQQEVDDEPTCINSTDEEETENADMSEILDEIVSKEPQTMEDELQNSAAVDAMMLLVNTMEQGDSYQRPPLPPPTDCELSFASMAKTIMESLERSMTLANEVATACEDALAEQATKDISVQTETVVEPENHLVQAQADWNRQKEELIKQLAEAKHTLEARDHHYAEMEKRCAGLEQTMKRLHNEIEAHEETKKALFIAHNQSASEQRRQELEKMNMDLSRQCTELKTQLALAQSREQVLLGTNKMLEAQLNDGLQLLRSKKPPANVHTKSSKRANEKAYGSSSPSRNIKRRRVKGSSDRQPLGELDQVIINAGKFAQERRHSPHSSPRLKSPDISLAEIPGCQPVTPRVNLHSAAVPFTAPVSRHTRRPAWPWKK</sequence>
<reference evidence="3" key="1">
    <citation type="submission" date="2022-07" db="EMBL/GenBank/DDBJ databases">
        <title>Phylogenomic reconstructions and comparative analyses of Kickxellomycotina fungi.</title>
        <authorList>
            <person name="Reynolds N.K."/>
            <person name="Stajich J.E."/>
            <person name="Barry K."/>
            <person name="Grigoriev I.V."/>
            <person name="Crous P."/>
            <person name="Smith M.E."/>
        </authorList>
    </citation>
    <scope>NUCLEOTIDE SEQUENCE</scope>
    <source>
        <strain evidence="3">NRRL 1566</strain>
    </source>
</reference>